<accession>A0A1E3QHD1</accession>
<dbReference type="EMBL" id="KV454444">
    <property type="protein sequence ID" value="ODQ77008.1"/>
    <property type="molecule type" value="Genomic_DNA"/>
</dbReference>
<dbReference type="AlphaFoldDB" id="A0A1E3QHD1"/>
<evidence type="ECO:0000313" key="1">
    <source>
        <dbReference type="EMBL" id="ODQ77008.1"/>
    </source>
</evidence>
<protein>
    <submittedName>
        <fullName evidence="1">Uncharacterized protein</fullName>
    </submittedName>
</protein>
<gene>
    <name evidence="1" type="ORF">BABINDRAFT_106299</name>
</gene>
<name>A0A1E3QHD1_9ASCO</name>
<dbReference type="RefSeq" id="XP_018982336.1">
    <property type="nucleotide sequence ID" value="XM_019126773.1"/>
</dbReference>
<proteinExistence type="predicted"/>
<keyword evidence="2" id="KW-1185">Reference proteome</keyword>
<sequence>MPSPPRREGIKYDAICIDGLTIYTAKFLKFGASGVFINRCPSQPTRKSHLAVVCEVKKFSKKSSIFSSRVIVYDKHDAFIFLRD</sequence>
<evidence type="ECO:0000313" key="2">
    <source>
        <dbReference type="Proteomes" id="UP000094336"/>
    </source>
</evidence>
<organism evidence="1 2">
    <name type="scientific">Babjeviella inositovora NRRL Y-12698</name>
    <dbReference type="NCBI Taxonomy" id="984486"/>
    <lineage>
        <taxon>Eukaryota</taxon>
        <taxon>Fungi</taxon>
        <taxon>Dikarya</taxon>
        <taxon>Ascomycota</taxon>
        <taxon>Saccharomycotina</taxon>
        <taxon>Pichiomycetes</taxon>
        <taxon>Serinales incertae sedis</taxon>
        <taxon>Babjeviella</taxon>
    </lineage>
</organism>
<dbReference type="GeneID" id="30144627"/>
<reference evidence="2" key="1">
    <citation type="submission" date="2016-05" db="EMBL/GenBank/DDBJ databases">
        <title>Comparative genomics of biotechnologically important yeasts.</title>
        <authorList>
            <consortium name="DOE Joint Genome Institute"/>
            <person name="Riley R."/>
            <person name="Haridas S."/>
            <person name="Wolfe K.H."/>
            <person name="Lopes M.R."/>
            <person name="Hittinger C.T."/>
            <person name="Goker M."/>
            <person name="Salamov A."/>
            <person name="Wisecaver J."/>
            <person name="Long T.M."/>
            <person name="Aerts A.L."/>
            <person name="Barry K."/>
            <person name="Choi C."/>
            <person name="Clum A."/>
            <person name="Coughlan A.Y."/>
            <person name="Deshpande S."/>
            <person name="Douglass A.P."/>
            <person name="Hanson S.J."/>
            <person name="Klenk H.-P."/>
            <person name="Labutti K."/>
            <person name="Lapidus A."/>
            <person name="Lindquist E."/>
            <person name="Lipzen A."/>
            <person name="Meier-Kolthoff J.P."/>
            <person name="Ohm R.A."/>
            <person name="Otillar R.P."/>
            <person name="Pangilinan J."/>
            <person name="Peng Y."/>
            <person name="Rokas A."/>
            <person name="Rosa C.A."/>
            <person name="Scheuner C."/>
            <person name="Sibirny A.A."/>
            <person name="Slot J.C."/>
            <person name="Stielow J.B."/>
            <person name="Sun H."/>
            <person name="Kurtzman C.P."/>
            <person name="Blackwell M."/>
            <person name="Grigoriev I.V."/>
            <person name="Jeffries T.W."/>
        </authorList>
    </citation>
    <scope>NUCLEOTIDE SEQUENCE [LARGE SCALE GENOMIC DNA]</scope>
    <source>
        <strain evidence="2">NRRL Y-12698</strain>
    </source>
</reference>
<dbReference type="Proteomes" id="UP000094336">
    <property type="component" value="Unassembled WGS sequence"/>
</dbReference>